<evidence type="ECO:0000313" key="4">
    <source>
        <dbReference type="Proteomes" id="UP000661077"/>
    </source>
</evidence>
<feature type="domain" description="YCII-related" evidence="2">
    <location>
        <begin position="1"/>
        <end position="113"/>
    </location>
</feature>
<dbReference type="SUPFAM" id="SSF54909">
    <property type="entry name" value="Dimeric alpha+beta barrel"/>
    <property type="match status" value="1"/>
</dbReference>
<dbReference type="Gene3D" id="3.30.70.1060">
    <property type="entry name" value="Dimeric alpha+beta barrel"/>
    <property type="match status" value="1"/>
</dbReference>
<gene>
    <name evidence="3" type="ORF">JM946_08005</name>
</gene>
<sequence>MLYALMIYERPDDWERRDPAVADSYIGAWRSYFRAISDAGIYVGGNALESPDNATTVRLREDKRLIQDGPYANTKEQLGGLMVLELPSLDEALDWAARCPAAAYGAIEVRPVSSETDESVTGERQQW</sequence>
<dbReference type="InterPro" id="IPR005545">
    <property type="entry name" value="YCII"/>
</dbReference>
<comment type="caution">
    <text evidence="3">The sequence shown here is derived from an EMBL/GenBank/DDBJ whole genome shotgun (WGS) entry which is preliminary data.</text>
</comment>
<comment type="similarity">
    <text evidence="1">Belongs to the YciI family.</text>
</comment>
<reference evidence="3 4" key="1">
    <citation type="journal article" date="2021" name="Int. J. Syst. Evol. Microbiol.">
        <title>Steroidobacter gossypii sp. nov., isolated from soil of cotton cropping field.</title>
        <authorList>
            <person name="Huang R."/>
            <person name="Yang S."/>
            <person name="Zhen C."/>
            <person name="Liu W."/>
        </authorList>
    </citation>
    <scope>NUCLEOTIDE SEQUENCE [LARGE SCALE GENOMIC DNA]</scope>
    <source>
        <strain evidence="3 4">S1-65</strain>
    </source>
</reference>
<dbReference type="EMBL" id="JAEVLS010000002">
    <property type="protein sequence ID" value="MBM0104686.1"/>
    <property type="molecule type" value="Genomic_DNA"/>
</dbReference>
<keyword evidence="4" id="KW-1185">Reference proteome</keyword>
<protein>
    <submittedName>
        <fullName evidence="3">YciI family protein</fullName>
    </submittedName>
</protein>
<dbReference type="Pfam" id="PF03795">
    <property type="entry name" value="YCII"/>
    <property type="match status" value="1"/>
</dbReference>
<dbReference type="RefSeq" id="WP_203166680.1">
    <property type="nucleotide sequence ID" value="NZ_JAEVLS010000002.1"/>
</dbReference>
<evidence type="ECO:0000313" key="3">
    <source>
        <dbReference type="EMBL" id="MBM0104686.1"/>
    </source>
</evidence>
<evidence type="ECO:0000259" key="2">
    <source>
        <dbReference type="Pfam" id="PF03795"/>
    </source>
</evidence>
<evidence type="ECO:0000256" key="1">
    <source>
        <dbReference type="ARBA" id="ARBA00007689"/>
    </source>
</evidence>
<dbReference type="Proteomes" id="UP000661077">
    <property type="component" value="Unassembled WGS sequence"/>
</dbReference>
<proteinExistence type="inferred from homology"/>
<dbReference type="PANTHER" id="PTHR35174:SF3">
    <property type="entry name" value="BLL7171 PROTEIN"/>
    <property type="match status" value="1"/>
</dbReference>
<organism evidence="3 4">
    <name type="scientific">Steroidobacter gossypii</name>
    <dbReference type="NCBI Taxonomy" id="2805490"/>
    <lineage>
        <taxon>Bacteria</taxon>
        <taxon>Pseudomonadati</taxon>
        <taxon>Pseudomonadota</taxon>
        <taxon>Gammaproteobacteria</taxon>
        <taxon>Steroidobacterales</taxon>
        <taxon>Steroidobacteraceae</taxon>
        <taxon>Steroidobacter</taxon>
    </lineage>
</organism>
<dbReference type="InterPro" id="IPR011008">
    <property type="entry name" value="Dimeric_a/b-barrel"/>
</dbReference>
<dbReference type="PANTHER" id="PTHR35174">
    <property type="entry name" value="BLL7171 PROTEIN-RELATED"/>
    <property type="match status" value="1"/>
</dbReference>
<accession>A0ABS1WUP0</accession>
<name>A0ABS1WUP0_9GAMM</name>